<sequence>MYATHDRVNLHRAPLHDEHQAFRLTFQVQSPQQIKKLDNSGVPRYGLGKETSYEERDIEKGYGPTLKESRLKPPTTLFLSERSYPEGIVDLALLVGSYPLSRTIMLQFHILKSTSKYNVILGIIDIQKLSAEVSTIRLIVEFPTKAGTITVRSDYPGIDAKDHVRAPQGSEMIPKIAIGMARPGSFHRPDRKYNCSLCRKGVGRAPFDTSEVEAERRPDHYLDYGIDQVVVWCIQGGDVRASKQRNHTREYQSTVFQEAEERGRRTPGGSFTDSCQVFEKLREAEDCSKEGKERRLRWEPIQIDLVQGIGEAKGGMRKLFARARWYKCGRRRCGWASENAFNISRRHLHSETYGRGHHRAKCLPTRRVRITAWKTRGTVSFKGERNGLTEYTLQVMRSAVGERACALGTDGGVGKSRIRRHGGGVSEEQYASSKKSGDVCNVGLAMLGREVVLG</sequence>
<name>A0ABQ5H3B4_9ASTR</name>
<dbReference type="Proteomes" id="UP001151760">
    <property type="component" value="Unassembled WGS sequence"/>
</dbReference>
<comment type="caution">
    <text evidence="1">The sequence shown here is derived from an EMBL/GenBank/DDBJ whole genome shotgun (WGS) entry which is preliminary data.</text>
</comment>
<keyword evidence="2" id="KW-1185">Reference proteome</keyword>
<organism evidence="1 2">
    <name type="scientific">Tanacetum coccineum</name>
    <dbReference type="NCBI Taxonomy" id="301880"/>
    <lineage>
        <taxon>Eukaryota</taxon>
        <taxon>Viridiplantae</taxon>
        <taxon>Streptophyta</taxon>
        <taxon>Embryophyta</taxon>
        <taxon>Tracheophyta</taxon>
        <taxon>Spermatophyta</taxon>
        <taxon>Magnoliopsida</taxon>
        <taxon>eudicotyledons</taxon>
        <taxon>Gunneridae</taxon>
        <taxon>Pentapetalae</taxon>
        <taxon>asterids</taxon>
        <taxon>campanulids</taxon>
        <taxon>Asterales</taxon>
        <taxon>Asteraceae</taxon>
        <taxon>Asteroideae</taxon>
        <taxon>Anthemideae</taxon>
        <taxon>Anthemidinae</taxon>
        <taxon>Tanacetum</taxon>
    </lineage>
</organism>
<dbReference type="EMBL" id="BQNB010019161">
    <property type="protein sequence ID" value="GJT82367.1"/>
    <property type="molecule type" value="Genomic_DNA"/>
</dbReference>
<accession>A0ABQ5H3B4</accession>
<reference evidence="1" key="2">
    <citation type="submission" date="2022-01" db="EMBL/GenBank/DDBJ databases">
        <authorList>
            <person name="Yamashiro T."/>
            <person name="Shiraishi A."/>
            <person name="Satake H."/>
            <person name="Nakayama K."/>
        </authorList>
    </citation>
    <scope>NUCLEOTIDE SEQUENCE</scope>
</reference>
<reference evidence="1" key="1">
    <citation type="journal article" date="2022" name="Int. J. Mol. Sci.">
        <title>Draft Genome of Tanacetum Coccineum: Genomic Comparison of Closely Related Tanacetum-Family Plants.</title>
        <authorList>
            <person name="Yamashiro T."/>
            <person name="Shiraishi A."/>
            <person name="Nakayama K."/>
            <person name="Satake H."/>
        </authorList>
    </citation>
    <scope>NUCLEOTIDE SEQUENCE</scope>
</reference>
<protein>
    <submittedName>
        <fullName evidence="1">Uncharacterized protein</fullName>
    </submittedName>
</protein>
<gene>
    <name evidence="1" type="ORF">Tco_1056709</name>
</gene>
<proteinExistence type="predicted"/>
<evidence type="ECO:0000313" key="1">
    <source>
        <dbReference type="EMBL" id="GJT82367.1"/>
    </source>
</evidence>
<evidence type="ECO:0000313" key="2">
    <source>
        <dbReference type="Proteomes" id="UP001151760"/>
    </source>
</evidence>